<comment type="caution">
    <text evidence="1">The sequence shown here is derived from an EMBL/GenBank/DDBJ whole genome shotgun (WGS) entry which is preliminary data.</text>
</comment>
<sequence>MAESVSSSQVFEVKKIEWKEDRIVFNEKNWKLLFESLIEKNNNDRTSKLLYWSKHTPDGLVKSVSSMIEDFNNGIDINVLVSRKDKWQTLEISKAVSENDFDKRIVEEVQKLNWIIQTSSNGMWINLDNLVADLWKELDVPSFVSKLPEVWTLDKISMIAWAWDYKKKPAVVAEWQPDLSWSEGNNWQRNFTAAAAKLMTWKNAKEIYRGTDPSQIK</sequence>
<accession>K2A3Q2</accession>
<evidence type="ECO:0000313" key="1">
    <source>
        <dbReference type="EMBL" id="EKD44659.1"/>
    </source>
</evidence>
<proteinExistence type="predicted"/>
<dbReference type="AlphaFoldDB" id="K2A3Q2"/>
<protein>
    <submittedName>
        <fullName evidence="1">Uncharacterized protein</fullName>
    </submittedName>
</protein>
<organism evidence="1">
    <name type="scientific">uncultured bacterium</name>
    <name type="common">gcode 4</name>
    <dbReference type="NCBI Taxonomy" id="1234023"/>
    <lineage>
        <taxon>Bacteria</taxon>
        <taxon>environmental samples</taxon>
    </lineage>
</organism>
<dbReference type="EMBL" id="AMFJ01028787">
    <property type="protein sequence ID" value="EKD44659.1"/>
    <property type="molecule type" value="Genomic_DNA"/>
</dbReference>
<reference evidence="1" key="1">
    <citation type="journal article" date="2012" name="Science">
        <title>Fermentation, hydrogen, and sulfur metabolism in multiple uncultivated bacterial phyla.</title>
        <authorList>
            <person name="Wrighton K.C."/>
            <person name="Thomas B.C."/>
            <person name="Sharon I."/>
            <person name="Miller C.S."/>
            <person name="Castelle C.J."/>
            <person name="VerBerkmoes N.C."/>
            <person name="Wilkins M.J."/>
            <person name="Hettich R.L."/>
            <person name="Lipton M.S."/>
            <person name="Williams K.H."/>
            <person name="Long P.E."/>
            <person name="Banfield J.F."/>
        </authorList>
    </citation>
    <scope>NUCLEOTIDE SEQUENCE [LARGE SCALE GENOMIC DNA]</scope>
</reference>
<name>K2A3Q2_9BACT</name>
<gene>
    <name evidence="1" type="ORF">ACD_71C00056G0004</name>
</gene>